<keyword evidence="20" id="KW-1185">Reference proteome</keyword>
<evidence type="ECO:0000256" key="13">
    <source>
        <dbReference type="ARBA" id="ARBA00023157"/>
    </source>
</evidence>
<feature type="transmembrane region" description="Helical" evidence="18">
    <location>
        <begin position="487"/>
        <end position="504"/>
    </location>
</feature>
<dbReference type="PROSITE" id="PS51192">
    <property type="entry name" value="HELICASE_ATP_BIND_1"/>
    <property type="match status" value="1"/>
</dbReference>
<sequence>GDKYSPDGEEGREEIERNKEEVIEVEEVSEEDKKKKEKKKKKKGKYPHWVIYVAYVVVALASLVSATFTVFYGLTFGEEKSQKWIMTMMISFWQDVLISQPLKVFAAATFFALVIKNPDKAVEEEEEDKKADSPVKADEELIHNKEKTEEEELEDIKKIAMMPKQPDQVKLEEMRRFKLKQKLMYKIIKEILSYMVFVLILLTVAYGNRDYKSHHVNNALTSYFMGGTYAGKMALGDISDIKGFYKYLRNSLLPTLKPEFWYGPYDDKVSKVKTPDGNEMYAITTPGFNGSKTYHQVHPYPSGYTADRAHAWLVGIARIRQLRVIDKGCVFPKGVNHLVGRCSLPYSFDNEDEGYYEEGWVPMNKSKIEEVRNDKWFKSPWSYKTGWQLQGTPYWGYFKTYWAGGFVAELSASYEEAINRSIELEEMKWLDGKTRAVFFEFTIYNPFTNFFAVINILTEILPTGGYYPYPYIATTRLYRYIGAEAKVIMALELVFFGYLVYYIVREAKELRALGKRAYFRDPWNYFDLFVIVSSIITIVFYFMRMVATKVVIKRANEDPYSFTNFNYVVALDGFVSAFMGLCVFVSFLKFLRLLRFNRTIGKLSSTLRACVAPLASFFLLFMIVFLAYAQFAFLIFGPFMTDYSSFDRCLANMLGMTLGSFDFDALNATNRIIGPIFFFSYILVMVMILMNVFLSIINDTFNEVNSDISKQSSDSEIADFMMDRFVATVKRTGATIQPIYKEPKDELDQNLDDIEELSDNVQLALRSLCLESIRHTSWFKADNVEESDKKRQILELLIISGENFTESDVCDAIPVLDTVLAKYSSDQLKIITKNFQEKLAREEKEDAEKAEEREDDDDDEVDDSDDNARHKQEFTSEARDESIRICKMLHEQETRECMDKIFDYRRIKKESYKDVTVTACGRNMECTVPNEREAVQFICLLLYYGGALNSYSKGNKSCDVVVKSSGLQAKFHCWYIKKQNDGGVSFQIESFFVKRDHRSHMPSTPIANIVSLSDVMTTENNIPQPSGDVHLDILRNIFQHENFRGIQRRVIDVVTTNKDALAVIPTGGGKSMCYWIPGLSSTGITVVITPLMALINDQVSKLRSYGINVCCVNSSMTPEERDIIFHELTDKESPYKFFYLTPEFAMSPPATACFQAMSENKTLLRFVIDEAHCVDTWGQSFRPSYAQLSTLKQFNRPTVAFTGTATNQTKQRIVEKLGLVQPVILQSTCNRGNLVFRVINKSGPHAKEDVVKHVQENFLNVCGIVYCFSTKDTVELAYIFKSKGVSCVYYHGQLDYFERTDNARAWLSGKAQVICATSAFGMGIDKPDVRFVIHLSLPRSLEEYYQEAGRAGRDGNTSYCILMFRFEDRNKLIQLIYKSTSEDHMEFQTHSLNRVVSYCMSSICRRKLILEYFDDGFDINCNGSCDNCLTTPPLPKDYTMETINTCICLEEMLAVHAKINVKQLALTFKGSKSKRDIEAKGFHLIPHYGIGKNAFKNDADSIKFVQHLIINEVLMENIRAVDDRFTTTFITLGKKANL</sequence>
<reference evidence="19" key="1">
    <citation type="submission" date="2020-04" db="EMBL/GenBank/DDBJ databases">
        <authorList>
            <person name="Alioto T."/>
            <person name="Alioto T."/>
            <person name="Gomez Garrido J."/>
        </authorList>
    </citation>
    <scope>NUCLEOTIDE SEQUENCE</scope>
    <source>
        <strain evidence="19">A484AB</strain>
    </source>
</reference>
<dbReference type="Pfam" id="PF00271">
    <property type="entry name" value="Helicase_C"/>
    <property type="match status" value="1"/>
</dbReference>
<evidence type="ECO:0000256" key="14">
    <source>
        <dbReference type="ARBA" id="ARBA00023180"/>
    </source>
</evidence>
<evidence type="ECO:0000256" key="12">
    <source>
        <dbReference type="ARBA" id="ARBA00023136"/>
    </source>
</evidence>
<keyword evidence="15" id="KW-0966">Cell projection</keyword>
<dbReference type="InterPro" id="IPR013122">
    <property type="entry name" value="PKD1_2_channel"/>
</dbReference>
<dbReference type="InterPro" id="IPR032284">
    <property type="entry name" value="RecQ_Zn-bd"/>
</dbReference>
<dbReference type="SMART" id="SM00487">
    <property type="entry name" value="DEXDc"/>
    <property type="match status" value="1"/>
</dbReference>
<dbReference type="EMBL" id="CACRXK020011976">
    <property type="protein sequence ID" value="CAB4022435.1"/>
    <property type="molecule type" value="Genomic_DNA"/>
</dbReference>
<feature type="transmembrane region" description="Helical" evidence="18">
    <location>
        <begin position="672"/>
        <end position="694"/>
    </location>
</feature>
<feature type="transmembrane region" description="Helical" evidence="18">
    <location>
        <begin position="183"/>
        <end position="206"/>
    </location>
</feature>
<dbReference type="OrthoDB" id="5985818at2759"/>
<feature type="non-terminal residue" evidence="19">
    <location>
        <position position="1"/>
    </location>
</feature>
<evidence type="ECO:0000256" key="4">
    <source>
        <dbReference type="ARBA" id="ARBA00022448"/>
    </source>
</evidence>
<protein>
    <submittedName>
        <fullName evidence="19">Polycystic kidney disease 1-like 2</fullName>
    </submittedName>
</protein>
<dbReference type="PANTHER" id="PTHR10877">
    <property type="entry name" value="POLYCYSTIN FAMILY MEMBER"/>
    <property type="match status" value="1"/>
</dbReference>
<dbReference type="Pfam" id="PF08016">
    <property type="entry name" value="PKD_channel"/>
    <property type="match status" value="1"/>
</dbReference>
<dbReference type="SUPFAM" id="SSF81324">
    <property type="entry name" value="Voltage-gated potassium channels"/>
    <property type="match status" value="1"/>
</dbReference>
<feature type="region of interest" description="Disordered" evidence="17">
    <location>
        <begin position="841"/>
        <end position="876"/>
    </location>
</feature>
<feature type="compositionally biased region" description="Basic and acidic residues" evidence="17">
    <location>
        <begin position="841"/>
        <end position="852"/>
    </location>
</feature>
<evidence type="ECO:0000256" key="16">
    <source>
        <dbReference type="ARBA" id="ARBA00023303"/>
    </source>
</evidence>
<keyword evidence="11" id="KW-0406">Ion transport</keyword>
<evidence type="ECO:0000313" key="19">
    <source>
        <dbReference type="EMBL" id="CAB4022435.1"/>
    </source>
</evidence>
<comment type="subcellular location">
    <subcellularLocation>
        <location evidence="2">Cell membrane</location>
        <topology evidence="2">Multi-pass membrane protein</topology>
    </subcellularLocation>
    <subcellularLocation>
        <location evidence="1">Cell projection</location>
        <location evidence="1">Cilium</location>
    </subcellularLocation>
</comment>
<keyword evidence="14" id="KW-0325">Glycoprotein</keyword>
<dbReference type="Gene3D" id="1.10.10.10">
    <property type="entry name" value="Winged helix-like DNA-binding domain superfamily/Winged helix DNA-binding domain"/>
    <property type="match status" value="1"/>
</dbReference>
<dbReference type="SMART" id="SM00490">
    <property type="entry name" value="HELICc"/>
    <property type="match status" value="1"/>
</dbReference>
<evidence type="ECO:0000256" key="1">
    <source>
        <dbReference type="ARBA" id="ARBA00004138"/>
    </source>
</evidence>
<dbReference type="FunFam" id="1.10.287.70:FF:000055">
    <property type="entry name" value="Polycystic kidney disease 2-like 1"/>
    <property type="match status" value="1"/>
</dbReference>
<dbReference type="Proteomes" id="UP001152795">
    <property type="component" value="Unassembled WGS sequence"/>
</dbReference>
<dbReference type="Pfam" id="PF16124">
    <property type="entry name" value="RecQ_Zn_bind"/>
    <property type="match status" value="1"/>
</dbReference>
<keyword evidence="5" id="KW-1003">Cell membrane</keyword>
<proteinExistence type="inferred from homology"/>
<feature type="transmembrane region" description="Helical" evidence="18">
    <location>
        <begin position="609"/>
        <end position="636"/>
    </location>
</feature>
<evidence type="ECO:0000256" key="10">
    <source>
        <dbReference type="ARBA" id="ARBA00023054"/>
    </source>
</evidence>
<dbReference type="CDD" id="cd18794">
    <property type="entry name" value="SF2_C_RecQ"/>
    <property type="match status" value="1"/>
</dbReference>
<dbReference type="Gene3D" id="1.10.287.70">
    <property type="match status" value="1"/>
</dbReference>
<comment type="caution">
    <text evidence="19">The sequence shown here is derived from an EMBL/GenBank/DDBJ whole genome shotgun (WGS) entry which is preliminary data.</text>
</comment>
<evidence type="ECO:0000256" key="18">
    <source>
        <dbReference type="SAM" id="Phobius"/>
    </source>
</evidence>
<evidence type="ECO:0000256" key="8">
    <source>
        <dbReference type="ARBA" id="ARBA00022840"/>
    </source>
</evidence>
<evidence type="ECO:0000313" key="20">
    <source>
        <dbReference type="Proteomes" id="UP001152795"/>
    </source>
</evidence>
<keyword evidence="12 18" id="KW-0472">Membrane</keyword>
<feature type="transmembrane region" description="Helical" evidence="18">
    <location>
        <begin position="1074"/>
        <end position="1095"/>
    </location>
</feature>
<dbReference type="InterPro" id="IPR004589">
    <property type="entry name" value="DNA_helicase_ATP-dep_RecQ"/>
</dbReference>
<accession>A0A6S7ISY9</accession>
<gene>
    <name evidence="19" type="ORF">PACLA_8A066522</name>
</gene>
<evidence type="ECO:0000256" key="5">
    <source>
        <dbReference type="ARBA" id="ARBA00022475"/>
    </source>
</evidence>
<evidence type="ECO:0000256" key="11">
    <source>
        <dbReference type="ARBA" id="ARBA00023065"/>
    </source>
</evidence>
<dbReference type="Pfam" id="PF00270">
    <property type="entry name" value="DEAD"/>
    <property type="match status" value="1"/>
</dbReference>
<keyword evidence="16" id="KW-0407">Ion channel</keyword>
<dbReference type="GO" id="GO:0050982">
    <property type="term" value="P:detection of mechanical stimulus"/>
    <property type="evidence" value="ECO:0007669"/>
    <property type="project" value="TreeGrafter"/>
</dbReference>
<evidence type="ECO:0000256" key="15">
    <source>
        <dbReference type="ARBA" id="ARBA00023273"/>
    </source>
</evidence>
<feature type="compositionally biased region" description="Basic and acidic residues" evidence="17">
    <location>
        <begin position="866"/>
        <end position="876"/>
    </location>
</feature>
<keyword evidence="4" id="KW-0813">Transport</keyword>
<comment type="similarity">
    <text evidence="3">Belongs to the polycystin family.</text>
</comment>
<dbReference type="InterPro" id="IPR027359">
    <property type="entry name" value="Volt_channel_dom_sf"/>
</dbReference>
<dbReference type="InterPro" id="IPR014001">
    <property type="entry name" value="Helicase_ATP-bd"/>
</dbReference>
<evidence type="ECO:0000256" key="2">
    <source>
        <dbReference type="ARBA" id="ARBA00004651"/>
    </source>
</evidence>
<feature type="transmembrane region" description="Helical" evidence="18">
    <location>
        <begin position="567"/>
        <end position="588"/>
    </location>
</feature>
<dbReference type="NCBIfam" id="TIGR00614">
    <property type="entry name" value="recQ_fam"/>
    <property type="match status" value="1"/>
</dbReference>
<dbReference type="InterPro" id="IPR036388">
    <property type="entry name" value="WH-like_DNA-bd_sf"/>
</dbReference>
<dbReference type="GO" id="GO:0006310">
    <property type="term" value="P:DNA recombination"/>
    <property type="evidence" value="ECO:0007669"/>
    <property type="project" value="InterPro"/>
</dbReference>
<dbReference type="InterPro" id="IPR046791">
    <property type="entry name" value="Polycystin_dom"/>
</dbReference>
<evidence type="ECO:0000256" key="7">
    <source>
        <dbReference type="ARBA" id="ARBA00022741"/>
    </source>
</evidence>
<name>A0A6S7ISY9_PARCT</name>
<feature type="non-terminal residue" evidence="19">
    <location>
        <position position="1538"/>
    </location>
</feature>
<keyword evidence="13" id="KW-1015">Disulfide bond</keyword>
<dbReference type="InterPro" id="IPR011545">
    <property type="entry name" value="DEAD/DEAH_box_helicase_dom"/>
</dbReference>
<dbReference type="Gene3D" id="1.20.120.350">
    <property type="entry name" value="Voltage-gated potassium channels. Chain C"/>
    <property type="match status" value="1"/>
</dbReference>
<dbReference type="GO" id="GO:0005524">
    <property type="term" value="F:ATP binding"/>
    <property type="evidence" value="ECO:0007669"/>
    <property type="project" value="UniProtKB-KW"/>
</dbReference>
<feature type="transmembrane region" description="Helical" evidence="18">
    <location>
        <begin position="92"/>
        <end position="115"/>
    </location>
</feature>
<dbReference type="GO" id="GO:0003676">
    <property type="term" value="F:nucleic acid binding"/>
    <property type="evidence" value="ECO:0007669"/>
    <property type="project" value="InterPro"/>
</dbReference>
<keyword evidence="7" id="KW-0547">Nucleotide-binding</keyword>
<dbReference type="CDD" id="cd17920">
    <property type="entry name" value="DEXHc_RecQ"/>
    <property type="match status" value="1"/>
</dbReference>
<feature type="compositionally biased region" description="Acidic residues" evidence="17">
    <location>
        <begin position="853"/>
        <end position="865"/>
    </location>
</feature>
<dbReference type="PROSITE" id="PS51194">
    <property type="entry name" value="HELICASE_CTER"/>
    <property type="match status" value="1"/>
</dbReference>
<dbReference type="Gene3D" id="3.40.50.300">
    <property type="entry name" value="P-loop containing nucleotide triphosphate hydrolases"/>
    <property type="match status" value="2"/>
</dbReference>
<keyword evidence="6 18" id="KW-0812">Transmembrane</keyword>
<dbReference type="GO" id="GO:0004386">
    <property type="term" value="F:helicase activity"/>
    <property type="evidence" value="ECO:0007669"/>
    <property type="project" value="InterPro"/>
</dbReference>
<dbReference type="Pfam" id="PF20519">
    <property type="entry name" value="Polycystin_dom"/>
    <property type="match status" value="1"/>
</dbReference>
<dbReference type="GO" id="GO:0005929">
    <property type="term" value="C:cilium"/>
    <property type="evidence" value="ECO:0007669"/>
    <property type="project" value="UniProtKB-SubCell"/>
</dbReference>
<dbReference type="PANTHER" id="PTHR10877:SF150">
    <property type="entry name" value="REJ DOMAIN-CONTAINING PROTEIN"/>
    <property type="match status" value="1"/>
</dbReference>
<evidence type="ECO:0000256" key="9">
    <source>
        <dbReference type="ARBA" id="ARBA00022989"/>
    </source>
</evidence>
<dbReference type="InterPro" id="IPR027417">
    <property type="entry name" value="P-loop_NTPase"/>
</dbReference>
<organism evidence="19 20">
    <name type="scientific">Paramuricea clavata</name>
    <name type="common">Red gorgonian</name>
    <name type="synonym">Violescent sea-whip</name>
    <dbReference type="NCBI Taxonomy" id="317549"/>
    <lineage>
        <taxon>Eukaryota</taxon>
        <taxon>Metazoa</taxon>
        <taxon>Cnidaria</taxon>
        <taxon>Anthozoa</taxon>
        <taxon>Octocorallia</taxon>
        <taxon>Malacalcyonacea</taxon>
        <taxon>Plexauridae</taxon>
        <taxon>Paramuricea</taxon>
    </lineage>
</organism>
<evidence type="ECO:0000256" key="17">
    <source>
        <dbReference type="SAM" id="MobiDB-lite"/>
    </source>
</evidence>
<evidence type="ECO:0000256" key="3">
    <source>
        <dbReference type="ARBA" id="ARBA00007200"/>
    </source>
</evidence>
<keyword evidence="8" id="KW-0067">ATP-binding</keyword>
<keyword evidence="10" id="KW-0175">Coiled coil</keyword>
<evidence type="ECO:0000256" key="6">
    <source>
        <dbReference type="ARBA" id="ARBA00022692"/>
    </source>
</evidence>
<dbReference type="SUPFAM" id="SSF52540">
    <property type="entry name" value="P-loop containing nucleoside triphosphate hydrolases"/>
    <property type="match status" value="1"/>
</dbReference>
<dbReference type="GO" id="GO:0005262">
    <property type="term" value="F:calcium channel activity"/>
    <property type="evidence" value="ECO:0007669"/>
    <property type="project" value="TreeGrafter"/>
</dbReference>
<dbReference type="InterPro" id="IPR051223">
    <property type="entry name" value="Polycystin"/>
</dbReference>
<feature type="transmembrane region" description="Helical" evidence="18">
    <location>
        <begin position="49"/>
        <end position="72"/>
    </location>
</feature>
<dbReference type="InterPro" id="IPR001650">
    <property type="entry name" value="Helicase_C-like"/>
</dbReference>
<keyword evidence="9 18" id="KW-1133">Transmembrane helix</keyword>
<feature type="transmembrane region" description="Helical" evidence="18">
    <location>
        <begin position="525"/>
        <end position="547"/>
    </location>
</feature>
<dbReference type="GO" id="GO:0005886">
    <property type="term" value="C:plasma membrane"/>
    <property type="evidence" value="ECO:0007669"/>
    <property type="project" value="UniProtKB-SubCell"/>
</dbReference>